<organism evidence="2 3">
    <name type="scientific">Streptococcus mitis</name>
    <dbReference type="NCBI Taxonomy" id="28037"/>
    <lineage>
        <taxon>Bacteria</taxon>
        <taxon>Bacillati</taxon>
        <taxon>Bacillota</taxon>
        <taxon>Bacilli</taxon>
        <taxon>Lactobacillales</taxon>
        <taxon>Streptococcaceae</taxon>
        <taxon>Streptococcus</taxon>
        <taxon>Streptococcus mitis group</taxon>
    </lineage>
</organism>
<protein>
    <submittedName>
        <fullName evidence="2">Putative phage associated protein</fullName>
    </submittedName>
</protein>
<dbReference type="PATRIC" id="fig|28037.233.peg.62"/>
<dbReference type="GO" id="GO:0003677">
    <property type="term" value="F:DNA binding"/>
    <property type="evidence" value="ECO:0007669"/>
    <property type="project" value="InterPro"/>
</dbReference>
<dbReference type="CDD" id="cd00093">
    <property type="entry name" value="HTH_XRE"/>
    <property type="match status" value="1"/>
</dbReference>
<dbReference type="PROSITE" id="PS50943">
    <property type="entry name" value="HTH_CROC1"/>
    <property type="match status" value="1"/>
</dbReference>
<dbReference type="SMART" id="SM00530">
    <property type="entry name" value="HTH_XRE"/>
    <property type="match status" value="1"/>
</dbReference>
<dbReference type="SUPFAM" id="SSF47413">
    <property type="entry name" value="lambda repressor-like DNA-binding domains"/>
    <property type="match status" value="1"/>
</dbReference>
<dbReference type="InterPro" id="IPR001387">
    <property type="entry name" value="Cro/C1-type_HTH"/>
</dbReference>
<evidence type="ECO:0000313" key="2">
    <source>
        <dbReference type="EMBL" id="KXT96311.1"/>
    </source>
</evidence>
<dbReference type="EMBL" id="LQOD01000005">
    <property type="protein sequence ID" value="KXT96311.1"/>
    <property type="molecule type" value="Genomic_DNA"/>
</dbReference>
<dbReference type="InterPro" id="IPR010982">
    <property type="entry name" value="Lambda_DNA-bd_dom_sf"/>
</dbReference>
<feature type="domain" description="HTH cro/C1-type" evidence="1">
    <location>
        <begin position="10"/>
        <end position="71"/>
    </location>
</feature>
<evidence type="ECO:0000259" key="1">
    <source>
        <dbReference type="PROSITE" id="PS50943"/>
    </source>
</evidence>
<dbReference type="RefSeq" id="WP_061438567.1">
    <property type="nucleotide sequence ID" value="NZ_KQ970285.1"/>
</dbReference>
<sequence>MEKQTPKNNLKKLRIEKGFSQKEFYEDIIKKELGLNITLRTYQNWENPNNEIKSKPALLLAEYFGVNVGYLLGEDERRTTYLTSTLEKYSDNMESPVDFAGYGLLALTRGEKVRDTVIENLREITDYYGHRRFAKEEFKNWSQEKKDLMLKGMQDYADSNIGRFLAGLMTFPDKTKITIIDFLTLDKKEREAISTIISSLADNPVLHKDYDD</sequence>
<dbReference type="OrthoDB" id="2236632at2"/>
<name>A0A139Q1N8_STRMT</name>
<proteinExistence type="predicted"/>
<dbReference type="Proteomes" id="UP000070458">
    <property type="component" value="Unassembled WGS sequence"/>
</dbReference>
<dbReference type="AlphaFoldDB" id="A0A139Q1N8"/>
<gene>
    <name evidence="2" type="ORF">SMIDD26_00059</name>
</gene>
<dbReference type="Gene3D" id="1.10.260.40">
    <property type="entry name" value="lambda repressor-like DNA-binding domains"/>
    <property type="match status" value="1"/>
</dbReference>
<comment type="caution">
    <text evidence="2">The sequence shown here is derived from an EMBL/GenBank/DDBJ whole genome shotgun (WGS) entry which is preliminary data.</text>
</comment>
<evidence type="ECO:0000313" key="3">
    <source>
        <dbReference type="Proteomes" id="UP000070458"/>
    </source>
</evidence>
<accession>A0A139Q1N8</accession>
<reference evidence="2 3" key="1">
    <citation type="submission" date="2016-01" db="EMBL/GenBank/DDBJ databases">
        <title>Highly variable Streptococcus oralis are common among viridans streptococci isolated from primates.</title>
        <authorList>
            <person name="Denapaite D."/>
            <person name="Rieger M."/>
            <person name="Koendgen S."/>
            <person name="Brueckner R."/>
            <person name="Ochigava I."/>
            <person name="Kappeler P."/>
            <person name="Maetz-Rensing K."/>
            <person name="Leendertz F."/>
            <person name="Hakenbeck R."/>
        </authorList>
    </citation>
    <scope>NUCLEOTIDE SEQUENCE [LARGE SCALE GENOMIC DNA]</scope>
    <source>
        <strain evidence="2 3">DD26</strain>
    </source>
</reference>